<protein>
    <recommendedName>
        <fullName evidence="3">Roadblock/LC7 domain-containing protein</fullName>
    </recommendedName>
</protein>
<dbReference type="AlphaFoldDB" id="A0A5D3WMT1"/>
<dbReference type="Proteomes" id="UP000324159">
    <property type="component" value="Unassembled WGS sequence"/>
</dbReference>
<dbReference type="RefSeq" id="WP_148894345.1">
    <property type="nucleotide sequence ID" value="NZ_VNIB01000001.1"/>
</dbReference>
<dbReference type="OrthoDB" id="5402084at2"/>
<dbReference type="Gene3D" id="3.30.450.30">
    <property type="entry name" value="Dynein light chain 2a, cytoplasmic"/>
    <property type="match status" value="1"/>
</dbReference>
<name>A0A5D3WMT1_9BACT</name>
<accession>A0A5D3WMT1</accession>
<comment type="caution">
    <text evidence="1">The sequence shown here is derived from an EMBL/GenBank/DDBJ whole genome shotgun (WGS) entry which is preliminary data.</text>
</comment>
<evidence type="ECO:0008006" key="3">
    <source>
        <dbReference type="Google" id="ProtNLM"/>
    </source>
</evidence>
<reference evidence="1 2" key="1">
    <citation type="submission" date="2019-07" db="EMBL/GenBank/DDBJ databases">
        <title>Genomic Encyclopedia of Type Strains, Phase IV (KMG-IV): sequencing the most valuable type-strain genomes for metagenomic binning, comparative biology and taxonomic classification.</title>
        <authorList>
            <person name="Goeker M."/>
        </authorList>
    </citation>
    <scope>NUCLEOTIDE SEQUENCE [LARGE SCALE GENOMIC DNA]</scope>
    <source>
        <strain evidence="1 2">SS015</strain>
    </source>
</reference>
<organism evidence="1 2">
    <name type="scientific">Geothermobacter ehrlichii</name>
    <dbReference type="NCBI Taxonomy" id="213224"/>
    <lineage>
        <taxon>Bacteria</taxon>
        <taxon>Pseudomonadati</taxon>
        <taxon>Thermodesulfobacteriota</taxon>
        <taxon>Desulfuromonadia</taxon>
        <taxon>Desulfuromonadales</taxon>
        <taxon>Geothermobacteraceae</taxon>
        <taxon>Geothermobacter</taxon>
    </lineage>
</organism>
<dbReference type="SUPFAM" id="SSF103196">
    <property type="entry name" value="Roadblock/LC7 domain"/>
    <property type="match status" value="1"/>
</dbReference>
<sequence length="122" mass="13814">MDTRKASASERFARRISQIDGVASFVLVRRDGRVITHNLDDPDDLAALTTLCGLQADSIARALGFSQIDTLMLRRKEKEHLALFKLDRYFLGIIQRPDSDSEKLAQDVRSFLATLKPRTPRN</sequence>
<proteinExistence type="predicted"/>
<evidence type="ECO:0000313" key="2">
    <source>
        <dbReference type="Proteomes" id="UP000324159"/>
    </source>
</evidence>
<dbReference type="EMBL" id="VNIB01000001">
    <property type="protein sequence ID" value="TYP00161.1"/>
    <property type="molecule type" value="Genomic_DNA"/>
</dbReference>
<gene>
    <name evidence="1" type="ORF">EDC39_101322</name>
</gene>
<evidence type="ECO:0000313" key="1">
    <source>
        <dbReference type="EMBL" id="TYP00161.1"/>
    </source>
</evidence>
<keyword evidence="2" id="KW-1185">Reference proteome</keyword>